<evidence type="ECO:0000313" key="2">
    <source>
        <dbReference type="Proteomes" id="UP000069015"/>
    </source>
</evidence>
<organism evidence="1 2">
    <name type="scientific">Pseudoalteromonas rubra</name>
    <dbReference type="NCBI Taxonomy" id="43658"/>
    <lineage>
        <taxon>Bacteria</taxon>
        <taxon>Pseudomonadati</taxon>
        <taxon>Pseudomonadota</taxon>
        <taxon>Gammaproteobacteria</taxon>
        <taxon>Alteromonadales</taxon>
        <taxon>Pseudoalteromonadaceae</taxon>
        <taxon>Pseudoalteromonas</taxon>
    </lineage>
</organism>
<accession>A0A0U2P490</accession>
<reference evidence="1 2" key="1">
    <citation type="submission" date="2015-12" db="EMBL/GenBank/DDBJ databases">
        <title>Complete genome sequence of Pseudoalteromonas rubra SCSIO 6842, harboring a conjugative plasmid.</title>
        <authorList>
            <person name="Li B."/>
            <person name="Wang X."/>
        </authorList>
    </citation>
    <scope>NUCLEOTIDE SEQUENCE [LARGE SCALE GENOMIC DNA]</scope>
    <source>
        <strain evidence="1 2">SCSIO 6842</strain>
    </source>
</reference>
<dbReference type="EMBL" id="CP013611">
    <property type="protein sequence ID" value="ALU41933.1"/>
    <property type="molecule type" value="Genomic_DNA"/>
</dbReference>
<dbReference type="InterPro" id="IPR053738">
    <property type="entry name" value="Lambda_capsid_assembly"/>
</dbReference>
<name>A0A0U2P490_9GAMM</name>
<dbReference type="AlphaFoldDB" id="A0A0U2P490"/>
<dbReference type="Proteomes" id="UP000069015">
    <property type="component" value="Chromosome 1"/>
</dbReference>
<proteinExistence type="predicted"/>
<dbReference type="Gene3D" id="3.90.1690.10">
    <property type="entry name" value="phage-related protein like domain"/>
    <property type="match status" value="1"/>
</dbReference>
<evidence type="ECO:0008006" key="3">
    <source>
        <dbReference type="Google" id="ProtNLM"/>
    </source>
</evidence>
<dbReference type="RefSeq" id="WP_058795381.1">
    <property type="nucleotide sequence ID" value="NZ_CP013611.1"/>
</dbReference>
<gene>
    <name evidence="1" type="ORF">AT705_02705</name>
</gene>
<sequence>MSNGLPFTPNTEQTAIAIAYRNHKMIADDVCPRVPVGSTKFEYSVFDLAERLTVPDTLIGRKSEPNQVEFTKTETTAKTEEHGLSDVVPNSDIKEAPPHYDPLNHAVEGVTDLVMLARELRVAKLYTNPANYAHNHDLSSAGFKYLDDANNDVLPFLQELMDDMLVAPNTMVLQRKTATKLRSNKHVIKAYNGSLGDSGLVPMAFIQDTLGIDKIHIGEAMVNGAKKGENPKFERAWGNALSLTYIDQLASTKNSRMTFAMTAQYGGRVSSRRDVSAGLHGGVEVLVGENVRELAIAKEYGMLLTNLFTPA</sequence>
<evidence type="ECO:0000313" key="1">
    <source>
        <dbReference type="EMBL" id="ALU41933.1"/>
    </source>
</evidence>
<dbReference type="KEGG" id="prr:AT705_02705"/>
<protein>
    <recommendedName>
        <fullName evidence="3">Capsid protein</fullName>
    </recommendedName>
</protein>